<reference evidence="2" key="1">
    <citation type="submission" date="2016-11" db="EMBL/GenBank/DDBJ databases">
        <authorList>
            <person name="Varghese N."/>
            <person name="Submissions S."/>
        </authorList>
    </citation>
    <scope>NUCLEOTIDE SEQUENCE [LARGE SCALE GENOMIC DNA]</scope>
    <source>
        <strain evidence="2">DSM 16579</strain>
    </source>
</reference>
<accession>A0A1M5CYQ0</accession>
<dbReference type="RefSeq" id="WP_175550765.1">
    <property type="nucleotide sequence ID" value="NZ_FQVF01000009.1"/>
</dbReference>
<sequence>MTTYNDFLLKLLLAVKSITFEDISKIPLEEQHIIASKIEELQDYLESKFY</sequence>
<proteinExistence type="predicted"/>
<name>A0A1M5CYQ0_9GAMM</name>
<gene>
    <name evidence="1" type="ORF">SAMN02745753_02294</name>
</gene>
<keyword evidence="2" id="KW-1185">Reference proteome</keyword>
<protein>
    <submittedName>
        <fullName evidence="1">Uncharacterized protein</fullName>
    </submittedName>
</protein>
<evidence type="ECO:0000313" key="2">
    <source>
        <dbReference type="Proteomes" id="UP000184517"/>
    </source>
</evidence>
<dbReference type="Proteomes" id="UP000184517">
    <property type="component" value="Unassembled WGS sequence"/>
</dbReference>
<dbReference type="AlphaFoldDB" id="A0A1M5CYQ0"/>
<evidence type="ECO:0000313" key="1">
    <source>
        <dbReference type="EMBL" id="SHF59830.1"/>
    </source>
</evidence>
<dbReference type="EMBL" id="FQVF01000009">
    <property type="protein sequence ID" value="SHF59830.1"/>
    <property type="molecule type" value="Genomic_DNA"/>
</dbReference>
<organism evidence="1 2">
    <name type="scientific">Marinomonas polaris DSM 16579</name>
    <dbReference type="NCBI Taxonomy" id="1122206"/>
    <lineage>
        <taxon>Bacteria</taxon>
        <taxon>Pseudomonadati</taxon>
        <taxon>Pseudomonadota</taxon>
        <taxon>Gammaproteobacteria</taxon>
        <taxon>Oceanospirillales</taxon>
        <taxon>Oceanospirillaceae</taxon>
        <taxon>Marinomonas</taxon>
    </lineage>
</organism>